<feature type="domain" description="Xaa-Pro dipeptidyl-peptidase C-terminal" evidence="2">
    <location>
        <begin position="302"/>
        <end position="539"/>
    </location>
</feature>
<dbReference type="GO" id="GO:0008239">
    <property type="term" value="F:dipeptidyl-peptidase activity"/>
    <property type="evidence" value="ECO:0007669"/>
    <property type="project" value="InterPro"/>
</dbReference>
<dbReference type="KEGG" id="wna:KA717_28375"/>
<dbReference type="PANTHER" id="PTHR43056:SF10">
    <property type="entry name" value="COCE_NOND FAMILY, PUTATIVE (AFU_ORTHOLOGUE AFUA_7G00600)-RELATED"/>
    <property type="match status" value="1"/>
</dbReference>
<dbReference type="InterPro" id="IPR008979">
    <property type="entry name" value="Galactose-bd-like_sf"/>
</dbReference>
<accession>A0A977KTJ6</accession>
<dbReference type="Proteomes" id="UP001065613">
    <property type="component" value="Chromosome"/>
</dbReference>
<reference evidence="3" key="1">
    <citation type="submission" date="2021-04" db="EMBL/GenBank/DDBJ databases">
        <title>Genome sequence of Woronichinia naegeliana from Washington state freshwater lake bloom.</title>
        <authorList>
            <person name="Dreher T.W."/>
        </authorList>
    </citation>
    <scope>NUCLEOTIDE SEQUENCE</scope>
    <source>
        <strain evidence="3">WA131</strain>
    </source>
</reference>
<dbReference type="NCBIfam" id="TIGR00976">
    <property type="entry name" value="CocE_NonD"/>
    <property type="match status" value="1"/>
</dbReference>
<evidence type="ECO:0000259" key="2">
    <source>
        <dbReference type="SMART" id="SM00939"/>
    </source>
</evidence>
<dbReference type="InterPro" id="IPR029058">
    <property type="entry name" value="AB_hydrolase_fold"/>
</dbReference>
<dbReference type="Gene3D" id="1.10.3020.10">
    <property type="entry name" value="alpha-amino acid ester hydrolase ( Helical cap domain)"/>
    <property type="match status" value="1"/>
</dbReference>
<proteinExistence type="predicted"/>
<organism evidence="3">
    <name type="scientific">Woronichinia naegeliana WA131</name>
    <dbReference type="NCBI Taxonomy" id="2824559"/>
    <lineage>
        <taxon>Bacteria</taxon>
        <taxon>Bacillati</taxon>
        <taxon>Cyanobacteriota</taxon>
        <taxon>Cyanophyceae</taxon>
        <taxon>Synechococcales</taxon>
        <taxon>Coelosphaeriaceae</taxon>
        <taxon>Woronichinia</taxon>
    </lineage>
</organism>
<evidence type="ECO:0000256" key="1">
    <source>
        <dbReference type="ARBA" id="ARBA00022801"/>
    </source>
</evidence>
<dbReference type="InterPro" id="IPR050585">
    <property type="entry name" value="Xaa-Pro_dipeptidyl-ppase/CocE"/>
</dbReference>
<dbReference type="Pfam" id="PF02129">
    <property type="entry name" value="Peptidase_S15"/>
    <property type="match status" value="1"/>
</dbReference>
<dbReference type="InterPro" id="IPR005674">
    <property type="entry name" value="CocE/Ser_esterase"/>
</dbReference>
<name>A0A977KTJ6_9CYAN</name>
<dbReference type="InterPro" id="IPR000383">
    <property type="entry name" value="Xaa-Pro-like_dom"/>
</dbReference>
<dbReference type="InterPro" id="IPR013736">
    <property type="entry name" value="Xaa-Pro_dipept_C"/>
</dbReference>
<dbReference type="Pfam" id="PF08530">
    <property type="entry name" value="PepX_C"/>
    <property type="match status" value="1"/>
</dbReference>
<dbReference type="Gene3D" id="2.60.120.260">
    <property type="entry name" value="Galactose-binding domain-like"/>
    <property type="match status" value="1"/>
</dbReference>
<dbReference type="Gene3D" id="3.40.50.1820">
    <property type="entry name" value="alpha/beta hydrolase"/>
    <property type="match status" value="1"/>
</dbReference>
<sequence length="547" mass="61764">MLTVKQETISLLTRDRLRLDADIYYPETTEALPILLMRQPYGRKIASTVVYAHPRWYAAQGYIVIIQDVRGRGTSQGEFKLFENEILDGLDTLNWLAQLPNSTGEVGMYGFSYQGMTQLYAAASQPPNLKTICPAMIAQDLYQDWAYENNAFCLQLNMAWAIQLAAETAKLRGDNDDFQKLYYASRHLPLTDNIPANPQILQELAPDSFYHDWLNRPQSDPYWQNLSPQNLLENIDLPILHIGGWFDPHLRGNLRLYQTLQNRCRSPQHLVVGPWGHLPWGQSLGEINYGEAANSFIDQMQIAWFDYFLKQKNSALMTNLPVKLFEMGSNQWRYYDNFTSGKQQIHYLHSNGLAAINNQAGKLVTTLPDVEIPVTDYFVHDPWRPVPSLGGHASFPAGVFERSLLDCRTDIVTYTSEPLTTDLHLLGSPMVEIQVQADSESFDLCAILSRMTADGNVYHISQGYRRLNQSQAVVNLSLQATCIKIPKGDRLRLSLSGACFPAYNVNAGTGKALAEAQLLEQQVITISIELGKHFNSKLCLSLNKNIV</sequence>
<dbReference type="AlphaFoldDB" id="A0A977KTJ6"/>
<evidence type="ECO:0000313" key="3">
    <source>
        <dbReference type="EMBL" id="UXE59642.1"/>
    </source>
</evidence>
<dbReference type="SUPFAM" id="SSF49785">
    <property type="entry name" value="Galactose-binding domain-like"/>
    <property type="match status" value="1"/>
</dbReference>
<protein>
    <submittedName>
        <fullName evidence="3">CocE/NonD family hydrolase</fullName>
    </submittedName>
</protein>
<dbReference type="PANTHER" id="PTHR43056">
    <property type="entry name" value="PEPTIDASE S9 PROLYL OLIGOPEPTIDASE"/>
    <property type="match status" value="1"/>
</dbReference>
<dbReference type="SUPFAM" id="SSF53474">
    <property type="entry name" value="alpha/beta-Hydrolases"/>
    <property type="match status" value="1"/>
</dbReference>
<dbReference type="SMART" id="SM00939">
    <property type="entry name" value="PepX_C"/>
    <property type="match status" value="1"/>
</dbReference>
<gene>
    <name evidence="3" type="ORF">KA717_28375</name>
</gene>
<keyword evidence="1 3" id="KW-0378">Hydrolase</keyword>
<dbReference type="EMBL" id="CP073041">
    <property type="protein sequence ID" value="UXE59642.1"/>
    <property type="molecule type" value="Genomic_DNA"/>
</dbReference>